<dbReference type="OMA" id="TRENEHT"/>
<name>A2Z0Y0_ORYSI</name>
<accession>A2Z0Y0</accession>
<proteinExistence type="predicted"/>
<keyword evidence="3" id="KW-1185">Reference proteome</keyword>
<dbReference type="AlphaFoldDB" id="A2Z0Y0"/>
<dbReference type="Proteomes" id="UP000007015">
    <property type="component" value="Chromosome 9"/>
</dbReference>
<organism evidence="2 3">
    <name type="scientific">Oryza sativa subsp. indica</name>
    <name type="common">Rice</name>
    <dbReference type="NCBI Taxonomy" id="39946"/>
    <lineage>
        <taxon>Eukaryota</taxon>
        <taxon>Viridiplantae</taxon>
        <taxon>Streptophyta</taxon>
        <taxon>Embryophyta</taxon>
        <taxon>Tracheophyta</taxon>
        <taxon>Spermatophyta</taxon>
        <taxon>Magnoliopsida</taxon>
        <taxon>Liliopsida</taxon>
        <taxon>Poales</taxon>
        <taxon>Poaceae</taxon>
        <taxon>BOP clade</taxon>
        <taxon>Oryzoideae</taxon>
        <taxon>Oryzeae</taxon>
        <taxon>Oryzinae</taxon>
        <taxon>Oryza</taxon>
        <taxon>Oryza sativa</taxon>
    </lineage>
</organism>
<sequence length="76" mass="8310">MAKTTRAWKAQAASDRKDKAGQKAAEDSFQCSCCGRFYKGSTTRENEHTQRCLAKRKEVAAGRMAAEAAKEAANEP</sequence>
<evidence type="ECO:0000256" key="1">
    <source>
        <dbReference type="SAM" id="MobiDB-lite"/>
    </source>
</evidence>
<dbReference type="Gramene" id="BGIOSGA030704-TA">
    <property type="protein sequence ID" value="BGIOSGA030704-PA"/>
    <property type="gene ID" value="BGIOSGA030704"/>
</dbReference>
<evidence type="ECO:0000313" key="2">
    <source>
        <dbReference type="EMBL" id="EAZ08991.1"/>
    </source>
</evidence>
<evidence type="ECO:0000313" key="3">
    <source>
        <dbReference type="Proteomes" id="UP000007015"/>
    </source>
</evidence>
<gene>
    <name evidence="2" type="ORF">OsI_31255</name>
</gene>
<dbReference type="EMBL" id="CM000134">
    <property type="protein sequence ID" value="EAZ08991.1"/>
    <property type="molecule type" value="Genomic_DNA"/>
</dbReference>
<dbReference type="HOGENOM" id="CLU_2675281_0_0_1"/>
<feature type="region of interest" description="Disordered" evidence="1">
    <location>
        <begin position="1"/>
        <end position="22"/>
    </location>
</feature>
<reference evidence="2 3" key="1">
    <citation type="journal article" date="2005" name="PLoS Biol.">
        <title>The genomes of Oryza sativa: a history of duplications.</title>
        <authorList>
            <person name="Yu J."/>
            <person name="Wang J."/>
            <person name="Lin W."/>
            <person name="Li S."/>
            <person name="Li H."/>
            <person name="Zhou J."/>
            <person name="Ni P."/>
            <person name="Dong W."/>
            <person name="Hu S."/>
            <person name="Zeng C."/>
            <person name="Zhang J."/>
            <person name="Zhang Y."/>
            <person name="Li R."/>
            <person name="Xu Z."/>
            <person name="Li S."/>
            <person name="Li X."/>
            <person name="Zheng H."/>
            <person name="Cong L."/>
            <person name="Lin L."/>
            <person name="Yin J."/>
            <person name="Geng J."/>
            <person name="Li G."/>
            <person name="Shi J."/>
            <person name="Liu J."/>
            <person name="Lv H."/>
            <person name="Li J."/>
            <person name="Wang J."/>
            <person name="Deng Y."/>
            <person name="Ran L."/>
            <person name="Shi X."/>
            <person name="Wang X."/>
            <person name="Wu Q."/>
            <person name="Li C."/>
            <person name="Ren X."/>
            <person name="Wang J."/>
            <person name="Wang X."/>
            <person name="Li D."/>
            <person name="Liu D."/>
            <person name="Zhang X."/>
            <person name="Ji Z."/>
            <person name="Zhao W."/>
            <person name="Sun Y."/>
            <person name="Zhang Z."/>
            <person name="Bao J."/>
            <person name="Han Y."/>
            <person name="Dong L."/>
            <person name="Ji J."/>
            <person name="Chen P."/>
            <person name="Wu S."/>
            <person name="Liu J."/>
            <person name="Xiao Y."/>
            <person name="Bu D."/>
            <person name="Tan J."/>
            <person name="Yang L."/>
            <person name="Ye C."/>
            <person name="Zhang J."/>
            <person name="Xu J."/>
            <person name="Zhou Y."/>
            <person name="Yu Y."/>
            <person name="Zhang B."/>
            <person name="Zhuang S."/>
            <person name="Wei H."/>
            <person name="Liu B."/>
            <person name="Lei M."/>
            <person name="Yu H."/>
            <person name="Li Y."/>
            <person name="Xu H."/>
            <person name="Wei S."/>
            <person name="He X."/>
            <person name="Fang L."/>
            <person name="Zhang Z."/>
            <person name="Zhang Y."/>
            <person name="Huang X."/>
            <person name="Su Z."/>
            <person name="Tong W."/>
            <person name="Li J."/>
            <person name="Tong Z."/>
            <person name="Li S."/>
            <person name="Ye J."/>
            <person name="Wang L."/>
            <person name="Fang L."/>
            <person name="Lei T."/>
            <person name="Chen C."/>
            <person name="Chen H."/>
            <person name="Xu Z."/>
            <person name="Li H."/>
            <person name="Huang H."/>
            <person name="Zhang F."/>
            <person name="Xu H."/>
            <person name="Li N."/>
            <person name="Zhao C."/>
            <person name="Li S."/>
            <person name="Dong L."/>
            <person name="Huang Y."/>
            <person name="Li L."/>
            <person name="Xi Y."/>
            <person name="Qi Q."/>
            <person name="Li W."/>
            <person name="Zhang B."/>
            <person name="Hu W."/>
            <person name="Zhang Y."/>
            <person name="Tian X."/>
            <person name="Jiao Y."/>
            <person name="Liang X."/>
            <person name="Jin J."/>
            <person name="Gao L."/>
            <person name="Zheng W."/>
            <person name="Hao B."/>
            <person name="Liu S."/>
            <person name="Wang W."/>
            <person name="Yuan L."/>
            <person name="Cao M."/>
            <person name="McDermott J."/>
            <person name="Samudrala R."/>
            <person name="Wang J."/>
            <person name="Wong G.K."/>
            <person name="Yang H."/>
        </authorList>
    </citation>
    <scope>NUCLEOTIDE SEQUENCE [LARGE SCALE GENOMIC DNA]</scope>
    <source>
        <strain evidence="3">cv. 93-11</strain>
    </source>
</reference>
<protein>
    <submittedName>
        <fullName evidence="2">Uncharacterized protein</fullName>
    </submittedName>
</protein>